<proteinExistence type="predicted"/>
<dbReference type="Pfam" id="PF01614">
    <property type="entry name" value="IclR_C"/>
    <property type="match status" value="1"/>
</dbReference>
<dbReference type="InterPro" id="IPR036390">
    <property type="entry name" value="WH_DNA-bd_sf"/>
</dbReference>
<dbReference type="SUPFAM" id="SSF55781">
    <property type="entry name" value="GAF domain-like"/>
    <property type="match status" value="1"/>
</dbReference>
<dbReference type="GO" id="GO:0045892">
    <property type="term" value="P:negative regulation of DNA-templated transcription"/>
    <property type="evidence" value="ECO:0007669"/>
    <property type="project" value="TreeGrafter"/>
</dbReference>
<evidence type="ECO:0000256" key="1">
    <source>
        <dbReference type="ARBA" id="ARBA00023015"/>
    </source>
</evidence>
<dbReference type="InterPro" id="IPR005471">
    <property type="entry name" value="Tscrpt_reg_IclR_N"/>
</dbReference>
<dbReference type="SMART" id="SM00346">
    <property type="entry name" value="HTH_ICLR"/>
    <property type="match status" value="1"/>
</dbReference>
<gene>
    <name evidence="6" type="ORF">HW566_14010</name>
</gene>
<evidence type="ECO:0000256" key="2">
    <source>
        <dbReference type="ARBA" id="ARBA00023125"/>
    </source>
</evidence>
<dbReference type="InterPro" id="IPR029016">
    <property type="entry name" value="GAF-like_dom_sf"/>
</dbReference>
<evidence type="ECO:0000259" key="5">
    <source>
        <dbReference type="PROSITE" id="PS51078"/>
    </source>
</evidence>
<dbReference type="RefSeq" id="WP_178013863.1">
    <property type="nucleotide sequence ID" value="NZ_CP058316.1"/>
</dbReference>
<dbReference type="InterPro" id="IPR036388">
    <property type="entry name" value="WH-like_DNA-bd_sf"/>
</dbReference>
<keyword evidence="2" id="KW-0238">DNA-binding</keyword>
<dbReference type="GO" id="GO:0003677">
    <property type="term" value="F:DNA binding"/>
    <property type="evidence" value="ECO:0007669"/>
    <property type="project" value="UniProtKB-KW"/>
</dbReference>
<dbReference type="Gene3D" id="1.10.10.10">
    <property type="entry name" value="Winged helix-like DNA-binding domain superfamily/Winged helix DNA-binding domain"/>
    <property type="match status" value="1"/>
</dbReference>
<keyword evidence="3" id="KW-0804">Transcription</keyword>
<dbReference type="PROSITE" id="PS51077">
    <property type="entry name" value="HTH_ICLR"/>
    <property type="match status" value="1"/>
</dbReference>
<evidence type="ECO:0000313" key="7">
    <source>
        <dbReference type="Proteomes" id="UP000509638"/>
    </source>
</evidence>
<dbReference type="AlphaFoldDB" id="A0A7D5FAL2"/>
<keyword evidence="1" id="KW-0805">Transcription regulation</keyword>
<dbReference type="EMBL" id="CP058316">
    <property type="protein sequence ID" value="QLD12789.1"/>
    <property type="molecule type" value="Genomic_DNA"/>
</dbReference>
<feature type="domain" description="IclR-ED" evidence="5">
    <location>
        <begin position="67"/>
        <end position="253"/>
    </location>
</feature>
<dbReference type="PROSITE" id="PS51078">
    <property type="entry name" value="ICLR_ED"/>
    <property type="match status" value="1"/>
</dbReference>
<organism evidence="6 7">
    <name type="scientific">Microbacterium oleivorans</name>
    <dbReference type="NCBI Taxonomy" id="273677"/>
    <lineage>
        <taxon>Bacteria</taxon>
        <taxon>Bacillati</taxon>
        <taxon>Actinomycetota</taxon>
        <taxon>Actinomycetes</taxon>
        <taxon>Micrococcales</taxon>
        <taxon>Microbacteriaceae</taxon>
        <taxon>Microbacterium</taxon>
    </lineage>
</organism>
<dbReference type="PANTHER" id="PTHR30136:SF35">
    <property type="entry name" value="HTH-TYPE TRANSCRIPTIONAL REGULATOR RV1719"/>
    <property type="match status" value="1"/>
</dbReference>
<accession>A0A7D5FAL2</accession>
<protein>
    <submittedName>
        <fullName evidence="6">IclR family transcriptional regulator</fullName>
    </submittedName>
</protein>
<evidence type="ECO:0000259" key="4">
    <source>
        <dbReference type="PROSITE" id="PS51077"/>
    </source>
</evidence>
<dbReference type="PANTHER" id="PTHR30136">
    <property type="entry name" value="HELIX-TURN-HELIX TRANSCRIPTIONAL REGULATOR, ICLR FAMILY"/>
    <property type="match status" value="1"/>
</dbReference>
<dbReference type="InterPro" id="IPR050707">
    <property type="entry name" value="HTH_MetabolicPath_Reg"/>
</dbReference>
<name>A0A7D5FAL2_9MICO</name>
<dbReference type="Gene3D" id="3.30.450.40">
    <property type="match status" value="1"/>
</dbReference>
<sequence>MALAEDVANAMHTLELLASRPEGRRVSEIAERLDVNKAIAHRLLAALMQAGYVFQDARTSSYVATHSLGALGLRQLSSSGVGTWAQRSLDSLAADCEELVRLAVATNDTLQWIAKAQGSNSSLRLDPVMGQDVVPHATASGKAWLSTLSAERIETVLDQEDRLSVTSRSALDRPALSIELDEVRHRGYATTFEEMDLGINAVAAPIFGAGAGREATGTISIAGPSVRMTRARMAELSPLLLASAADIAKSWPSYAYLMASEELSA</sequence>
<evidence type="ECO:0000313" key="6">
    <source>
        <dbReference type="EMBL" id="QLD12789.1"/>
    </source>
</evidence>
<feature type="domain" description="HTH iclR-type" evidence="4">
    <location>
        <begin position="4"/>
        <end position="66"/>
    </location>
</feature>
<dbReference type="Proteomes" id="UP000509638">
    <property type="component" value="Chromosome"/>
</dbReference>
<dbReference type="Pfam" id="PF09339">
    <property type="entry name" value="HTH_IclR"/>
    <property type="match status" value="1"/>
</dbReference>
<evidence type="ECO:0000256" key="3">
    <source>
        <dbReference type="ARBA" id="ARBA00023163"/>
    </source>
</evidence>
<reference evidence="6 7" key="1">
    <citation type="submission" date="2020-06" db="EMBL/GenBank/DDBJ databases">
        <authorList>
            <person name="Jo H."/>
        </authorList>
    </citation>
    <scope>NUCLEOTIDE SEQUENCE [LARGE SCALE GENOMIC DNA]</scope>
    <source>
        <strain evidence="6 7">I46</strain>
    </source>
</reference>
<dbReference type="InterPro" id="IPR014757">
    <property type="entry name" value="Tscrpt_reg_IclR_C"/>
</dbReference>
<dbReference type="GO" id="GO:0003700">
    <property type="term" value="F:DNA-binding transcription factor activity"/>
    <property type="evidence" value="ECO:0007669"/>
    <property type="project" value="TreeGrafter"/>
</dbReference>
<dbReference type="SUPFAM" id="SSF46785">
    <property type="entry name" value="Winged helix' DNA-binding domain"/>
    <property type="match status" value="1"/>
</dbReference>